<name>B4RP11_NEIG2</name>
<dbReference type="AlphaFoldDB" id="B4RP11"/>
<dbReference type="Proteomes" id="UP000002564">
    <property type="component" value="Chromosome"/>
</dbReference>
<dbReference type="PANTHER" id="PTHR23028">
    <property type="entry name" value="ACETYLTRANSFERASE"/>
    <property type="match status" value="1"/>
</dbReference>
<dbReference type="HOGENOM" id="CLU_005679_1_1_4"/>
<proteinExistence type="predicted"/>
<evidence type="ECO:0000313" key="3">
    <source>
        <dbReference type="EMBL" id="ACF28788.1"/>
    </source>
</evidence>
<dbReference type="Pfam" id="PF01757">
    <property type="entry name" value="Acyl_transf_3"/>
    <property type="match status" value="1"/>
</dbReference>
<dbReference type="GO" id="GO:0016020">
    <property type="term" value="C:membrane"/>
    <property type="evidence" value="ECO:0007669"/>
    <property type="project" value="TreeGrafter"/>
</dbReference>
<keyword evidence="1" id="KW-1133">Transmembrane helix</keyword>
<sequence>MSQALPYRPDIDTLRAAAVLSVIVFHIEKDWLPGGFLGVDIFFVISGFLMTAILLREMSGGRFFLKTFYIRRIKRILPAFFAVLAATLAGGFFLFTKDDFFLLWKSALTALGFASNLYFARGKDYFDPAQEEKPLLHIWSLSVEEQFYFVFPILLLLVARKSLRVQFGFLAALCALSLAASFMPSALDKYYLPHLRACEMLVGSLTAVRMRYRQQRNPAVGKRYAAVGALFSACILSACLFAYSEQTAYFPGPAALIPCLAVAALIYFNHYEHPLKKFFQWKITVAAGLISYSLYLWHWPILAFMRYIGPDNLPPYSPAAAIVLTLAFSLIS</sequence>
<evidence type="ECO:0000259" key="2">
    <source>
        <dbReference type="Pfam" id="PF01757"/>
    </source>
</evidence>
<keyword evidence="1" id="KW-0812">Transmembrane</keyword>
<feature type="transmembrane region" description="Helical" evidence="1">
    <location>
        <begin position="281"/>
        <end position="301"/>
    </location>
</feature>
<dbReference type="GO" id="GO:0009103">
    <property type="term" value="P:lipopolysaccharide biosynthetic process"/>
    <property type="evidence" value="ECO:0007669"/>
    <property type="project" value="TreeGrafter"/>
</dbReference>
<organism evidence="3 4">
    <name type="scientific">Neisseria gonorrhoeae (strain NCCP11945)</name>
    <dbReference type="NCBI Taxonomy" id="521006"/>
    <lineage>
        <taxon>Bacteria</taxon>
        <taxon>Pseudomonadati</taxon>
        <taxon>Pseudomonadota</taxon>
        <taxon>Betaproteobacteria</taxon>
        <taxon>Neisseriales</taxon>
        <taxon>Neisseriaceae</taxon>
        <taxon>Neisseria</taxon>
    </lineage>
</organism>
<dbReference type="KEGG" id="ngk:NGK_0089"/>
<feature type="transmembrane region" description="Helical" evidence="1">
    <location>
        <begin position="249"/>
        <end position="269"/>
    </location>
</feature>
<keyword evidence="3" id="KW-0012">Acyltransferase</keyword>
<dbReference type="InterPro" id="IPR002656">
    <property type="entry name" value="Acyl_transf_3_dom"/>
</dbReference>
<dbReference type="EMBL" id="CP001050">
    <property type="protein sequence ID" value="ACF28788.1"/>
    <property type="molecule type" value="Genomic_DNA"/>
</dbReference>
<dbReference type="InterPro" id="IPR050879">
    <property type="entry name" value="Acyltransferase_3"/>
</dbReference>
<reference evidence="3 4" key="1">
    <citation type="journal article" date="2008" name="J. Bacteriol.">
        <title>Complete genome sequence of Neisseria gonorrhoeae NCCP11945.</title>
        <authorList>
            <person name="Chung G.T."/>
            <person name="Yoo J.S."/>
            <person name="Oh H.B."/>
            <person name="Lee Y.S."/>
            <person name="Cha S.H."/>
            <person name="Kim S.J."/>
            <person name="Yoo C.K."/>
        </authorList>
    </citation>
    <scope>NUCLEOTIDE SEQUENCE [LARGE SCALE GENOMIC DNA]</scope>
    <source>
        <strain evidence="3 4">NCCP11945</strain>
    </source>
</reference>
<protein>
    <submittedName>
        <fullName evidence="3">Putative lipo-oligosaccharide acyltransferase</fullName>
    </submittedName>
</protein>
<keyword evidence="1" id="KW-0472">Membrane</keyword>
<dbReference type="GO" id="GO:0016747">
    <property type="term" value="F:acyltransferase activity, transferring groups other than amino-acyl groups"/>
    <property type="evidence" value="ECO:0007669"/>
    <property type="project" value="InterPro"/>
</dbReference>
<keyword evidence="3" id="KW-0808">Transferase</keyword>
<feature type="transmembrane region" description="Helical" evidence="1">
    <location>
        <begin position="224"/>
        <end position="243"/>
    </location>
</feature>
<dbReference type="PANTHER" id="PTHR23028:SF53">
    <property type="entry name" value="ACYL_TRANSF_3 DOMAIN-CONTAINING PROTEIN"/>
    <property type="match status" value="1"/>
</dbReference>
<feature type="transmembrane region" description="Helical" evidence="1">
    <location>
        <begin position="167"/>
        <end position="187"/>
    </location>
</feature>
<evidence type="ECO:0000313" key="4">
    <source>
        <dbReference type="Proteomes" id="UP000002564"/>
    </source>
</evidence>
<gene>
    <name evidence="3" type="ordered locus">NGK_0089</name>
</gene>
<feature type="transmembrane region" description="Helical" evidence="1">
    <location>
        <begin position="313"/>
        <end position="331"/>
    </location>
</feature>
<feature type="transmembrane region" description="Helical" evidence="1">
    <location>
        <begin position="35"/>
        <end position="55"/>
    </location>
</feature>
<accession>B4RP11</accession>
<feature type="transmembrane region" description="Helical" evidence="1">
    <location>
        <begin position="76"/>
        <end position="95"/>
    </location>
</feature>
<feature type="domain" description="Acyltransferase 3" evidence="2">
    <location>
        <begin position="10"/>
        <end position="331"/>
    </location>
</feature>
<evidence type="ECO:0000256" key="1">
    <source>
        <dbReference type="SAM" id="Phobius"/>
    </source>
</evidence>